<proteinExistence type="predicted"/>
<protein>
    <submittedName>
        <fullName evidence="2">Uncharacterized protein</fullName>
    </submittedName>
</protein>
<reference evidence="2" key="1">
    <citation type="submission" date="2018-05" db="EMBL/GenBank/DDBJ databases">
        <authorList>
            <person name="Lanie J.A."/>
            <person name="Ng W.-L."/>
            <person name="Kazmierczak K.M."/>
            <person name="Andrzejewski T.M."/>
            <person name="Davidsen T.M."/>
            <person name="Wayne K.J."/>
            <person name="Tettelin H."/>
            <person name="Glass J.I."/>
            <person name="Rusch D."/>
            <person name="Podicherti R."/>
            <person name="Tsui H.-C.T."/>
            <person name="Winkler M.E."/>
        </authorList>
    </citation>
    <scope>NUCLEOTIDE SEQUENCE</scope>
</reference>
<dbReference type="EMBL" id="UINC01080529">
    <property type="protein sequence ID" value="SVC23547.1"/>
    <property type="molecule type" value="Genomic_DNA"/>
</dbReference>
<evidence type="ECO:0000313" key="2">
    <source>
        <dbReference type="EMBL" id="SVC23547.1"/>
    </source>
</evidence>
<organism evidence="2">
    <name type="scientific">marine metagenome</name>
    <dbReference type="NCBI Taxonomy" id="408172"/>
    <lineage>
        <taxon>unclassified sequences</taxon>
        <taxon>metagenomes</taxon>
        <taxon>ecological metagenomes</taxon>
    </lineage>
</organism>
<gene>
    <name evidence="2" type="ORF">METZ01_LOCUS276401</name>
</gene>
<feature type="non-terminal residue" evidence="2">
    <location>
        <position position="53"/>
    </location>
</feature>
<sequence>MKKFMTFFIIFASIIFLSFSYLFITKPKNMPFIGHFFDKVFYGSLYYLTKPDY</sequence>
<name>A0A382KKT2_9ZZZZ</name>
<dbReference type="AlphaFoldDB" id="A0A382KKT2"/>
<keyword evidence="1" id="KW-1133">Transmembrane helix</keyword>
<evidence type="ECO:0000256" key="1">
    <source>
        <dbReference type="SAM" id="Phobius"/>
    </source>
</evidence>
<accession>A0A382KKT2</accession>
<keyword evidence="1" id="KW-0472">Membrane</keyword>
<feature type="transmembrane region" description="Helical" evidence="1">
    <location>
        <begin position="6"/>
        <end position="24"/>
    </location>
</feature>
<keyword evidence="1" id="KW-0812">Transmembrane</keyword>